<dbReference type="InterPro" id="IPR029069">
    <property type="entry name" value="HotDog_dom_sf"/>
</dbReference>
<dbReference type="PANTHER" id="PTHR21660">
    <property type="entry name" value="THIOESTERASE SUPERFAMILY MEMBER-RELATED"/>
    <property type="match status" value="1"/>
</dbReference>
<dbReference type="InterPro" id="IPR006683">
    <property type="entry name" value="Thioestr_dom"/>
</dbReference>
<dbReference type="EMBL" id="FORH01000008">
    <property type="protein sequence ID" value="SFK04734.1"/>
    <property type="molecule type" value="Genomic_DNA"/>
</dbReference>
<evidence type="ECO:0000313" key="4">
    <source>
        <dbReference type="EMBL" id="SFK04734.1"/>
    </source>
</evidence>
<dbReference type="Pfam" id="PF03061">
    <property type="entry name" value="4HBT"/>
    <property type="match status" value="1"/>
</dbReference>
<dbReference type="CDD" id="cd03443">
    <property type="entry name" value="PaaI_thioesterase"/>
    <property type="match status" value="1"/>
</dbReference>
<sequence>MTDPTDPLLEGPSAILAHLGVRMTGWDRDYARFEAEIAPFLLNRSEIPHGGVYATMLDTAMGYAGAYTGEAEDRRMTLTLSLTINYLSRPKGKLLIAEGHRVGGGAKTFFTEGRLTDETGELIATGQGTFRVRA</sequence>
<evidence type="ECO:0000256" key="2">
    <source>
        <dbReference type="ARBA" id="ARBA00022801"/>
    </source>
</evidence>
<accession>A0A1I3WAN7</accession>
<dbReference type="InterPro" id="IPR003736">
    <property type="entry name" value="PAAI_dom"/>
</dbReference>
<proteinExistence type="inferred from homology"/>
<dbReference type="STRING" id="588602.SAMN04487991_3663"/>
<feature type="domain" description="Thioesterase" evidence="3">
    <location>
        <begin position="49"/>
        <end position="123"/>
    </location>
</feature>
<dbReference type="GO" id="GO:0047617">
    <property type="term" value="F:fatty acyl-CoA hydrolase activity"/>
    <property type="evidence" value="ECO:0007669"/>
    <property type="project" value="InterPro"/>
</dbReference>
<dbReference type="NCBIfam" id="TIGR00369">
    <property type="entry name" value="unchar_dom_1"/>
    <property type="match status" value="1"/>
</dbReference>
<reference evidence="5" key="1">
    <citation type="submission" date="2016-10" db="EMBL/GenBank/DDBJ databases">
        <authorList>
            <person name="Varghese N."/>
            <person name="Submissions S."/>
        </authorList>
    </citation>
    <scope>NUCLEOTIDE SEQUENCE [LARGE SCALE GENOMIC DNA]</scope>
    <source>
        <strain evidence="5">DSM 26471</strain>
    </source>
</reference>
<comment type="similarity">
    <text evidence="1">Belongs to the thioesterase PaaI family.</text>
</comment>
<organism evidence="4 5">
    <name type="scientific">Celeribacter neptunius</name>
    <dbReference type="NCBI Taxonomy" id="588602"/>
    <lineage>
        <taxon>Bacteria</taxon>
        <taxon>Pseudomonadati</taxon>
        <taxon>Pseudomonadota</taxon>
        <taxon>Alphaproteobacteria</taxon>
        <taxon>Rhodobacterales</taxon>
        <taxon>Roseobacteraceae</taxon>
        <taxon>Celeribacter</taxon>
    </lineage>
</organism>
<dbReference type="OrthoDB" id="3477511at2"/>
<dbReference type="Gene3D" id="3.10.129.10">
    <property type="entry name" value="Hotdog Thioesterase"/>
    <property type="match status" value="1"/>
</dbReference>
<evidence type="ECO:0000259" key="3">
    <source>
        <dbReference type="Pfam" id="PF03061"/>
    </source>
</evidence>
<evidence type="ECO:0000256" key="1">
    <source>
        <dbReference type="ARBA" id="ARBA00008324"/>
    </source>
</evidence>
<dbReference type="PANTHER" id="PTHR21660:SF1">
    <property type="entry name" value="ACYL-COENZYME A THIOESTERASE 13"/>
    <property type="match status" value="1"/>
</dbReference>
<keyword evidence="2" id="KW-0378">Hydrolase</keyword>
<dbReference type="SUPFAM" id="SSF54637">
    <property type="entry name" value="Thioesterase/thiol ester dehydrase-isomerase"/>
    <property type="match status" value="1"/>
</dbReference>
<evidence type="ECO:0000313" key="5">
    <source>
        <dbReference type="Proteomes" id="UP000199630"/>
    </source>
</evidence>
<dbReference type="InterPro" id="IPR039298">
    <property type="entry name" value="ACOT13"/>
</dbReference>
<keyword evidence="5" id="KW-1185">Reference proteome</keyword>
<dbReference type="RefSeq" id="WP_090062155.1">
    <property type="nucleotide sequence ID" value="NZ_FORH01000008.1"/>
</dbReference>
<dbReference type="AlphaFoldDB" id="A0A1I3WAN7"/>
<protein>
    <submittedName>
        <fullName evidence="4">Uncharacterized domain 1-containing protein</fullName>
    </submittedName>
</protein>
<dbReference type="Proteomes" id="UP000199630">
    <property type="component" value="Unassembled WGS sequence"/>
</dbReference>
<gene>
    <name evidence="4" type="ORF">SAMN04487991_3663</name>
</gene>
<name>A0A1I3WAN7_9RHOB</name>